<comment type="caution">
    <text evidence="3">The sequence shown here is derived from an EMBL/GenBank/DDBJ whole genome shotgun (WGS) entry which is preliminary data.</text>
</comment>
<feature type="compositionally biased region" description="Low complexity" evidence="1">
    <location>
        <begin position="605"/>
        <end position="622"/>
    </location>
</feature>
<evidence type="ECO:0000313" key="4">
    <source>
        <dbReference type="Proteomes" id="UP001180020"/>
    </source>
</evidence>
<dbReference type="Pfam" id="PF14111">
    <property type="entry name" value="DUF4283"/>
    <property type="match status" value="1"/>
</dbReference>
<evidence type="ECO:0000313" key="3">
    <source>
        <dbReference type="EMBL" id="KAK1325155.1"/>
    </source>
</evidence>
<feature type="compositionally biased region" description="Polar residues" evidence="1">
    <location>
        <begin position="430"/>
        <end position="444"/>
    </location>
</feature>
<dbReference type="PANTHER" id="PTHR31286">
    <property type="entry name" value="GLYCINE-RICH CELL WALL STRUCTURAL PROTEIN 1.8-LIKE"/>
    <property type="match status" value="1"/>
</dbReference>
<feature type="region of interest" description="Disordered" evidence="1">
    <location>
        <begin position="534"/>
        <end position="557"/>
    </location>
</feature>
<feature type="compositionally biased region" description="Low complexity" evidence="1">
    <location>
        <begin position="445"/>
        <end position="455"/>
    </location>
</feature>
<feature type="domain" description="DUF4283" evidence="2">
    <location>
        <begin position="76"/>
        <end position="158"/>
    </location>
</feature>
<dbReference type="AlphaFoldDB" id="A0AAV9FJY9"/>
<proteinExistence type="predicted"/>
<feature type="region of interest" description="Disordered" evidence="1">
    <location>
        <begin position="571"/>
        <end position="662"/>
    </location>
</feature>
<reference evidence="3" key="2">
    <citation type="submission" date="2023-06" db="EMBL/GenBank/DDBJ databases">
        <authorList>
            <person name="Ma L."/>
            <person name="Liu K.-W."/>
            <person name="Li Z."/>
            <person name="Hsiao Y.-Y."/>
            <person name="Qi Y."/>
            <person name="Fu T."/>
            <person name="Tang G."/>
            <person name="Zhang D."/>
            <person name="Sun W.-H."/>
            <person name="Liu D.-K."/>
            <person name="Li Y."/>
            <person name="Chen G.-Z."/>
            <person name="Liu X.-D."/>
            <person name="Liao X.-Y."/>
            <person name="Jiang Y.-T."/>
            <person name="Yu X."/>
            <person name="Hao Y."/>
            <person name="Huang J."/>
            <person name="Zhao X.-W."/>
            <person name="Ke S."/>
            <person name="Chen Y.-Y."/>
            <person name="Wu W.-L."/>
            <person name="Hsu J.-L."/>
            <person name="Lin Y.-F."/>
            <person name="Huang M.-D."/>
            <person name="Li C.-Y."/>
            <person name="Huang L."/>
            <person name="Wang Z.-W."/>
            <person name="Zhao X."/>
            <person name="Zhong W.-Y."/>
            <person name="Peng D.-H."/>
            <person name="Ahmad S."/>
            <person name="Lan S."/>
            <person name="Zhang J.-S."/>
            <person name="Tsai W.-C."/>
            <person name="Van De Peer Y."/>
            <person name="Liu Z.-J."/>
        </authorList>
    </citation>
    <scope>NUCLEOTIDE SEQUENCE</scope>
    <source>
        <strain evidence="3">CP</strain>
        <tissue evidence="3">Leaves</tissue>
    </source>
</reference>
<protein>
    <recommendedName>
        <fullName evidence="2">DUF4283 domain-containing protein</fullName>
    </recommendedName>
</protein>
<reference evidence="3" key="1">
    <citation type="journal article" date="2023" name="Nat. Commun.">
        <title>Diploid and tetraploid genomes of Acorus and the evolution of monocots.</title>
        <authorList>
            <person name="Ma L."/>
            <person name="Liu K.W."/>
            <person name="Li Z."/>
            <person name="Hsiao Y.Y."/>
            <person name="Qi Y."/>
            <person name="Fu T."/>
            <person name="Tang G.D."/>
            <person name="Zhang D."/>
            <person name="Sun W.H."/>
            <person name="Liu D.K."/>
            <person name="Li Y."/>
            <person name="Chen G.Z."/>
            <person name="Liu X.D."/>
            <person name="Liao X.Y."/>
            <person name="Jiang Y.T."/>
            <person name="Yu X."/>
            <person name="Hao Y."/>
            <person name="Huang J."/>
            <person name="Zhao X.W."/>
            <person name="Ke S."/>
            <person name="Chen Y.Y."/>
            <person name="Wu W.L."/>
            <person name="Hsu J.L."/>
            <person name="Lin Y.F."/>
            <person name="Huang M.D."/>
            <person name="Li C.Y."/>
            <person name="Huang L."/>
            <person name="Wang Z.W."/>
            <person name="Zhao X."/>
            <person name="Zhong W.Y."/>
            <person name="Peng D.H."/>
            <person name="Ahmad S."/>
            <person name="Lan S."/>
            <person name="Zhang J.S."/>
            <person name="Tsai W.C."/>
            <person name="Van de Peer Y."/>
            <person name="Liu Z.J."/>
        </authorList>
    </citation>
    <scope>NUCLEOTIDE SEQUENCE</scope>
    <source>
        <strain evidence="3">CP</strain>
    </source>
</reference>
<gene>
    <name evidence="3" type="ORF">QJS10_CPA01g00001</name>
</gene>
<dbReference type="Proteomes" id="UP001180020">
    <property type="component" value="Unassembled WGS sequence"/>
</dbReference>
<feature type="compositionally biased region" description="Polar residues" evidence="1">
    <location>
        <begin position="304"/>
        <end position="336"/>
    </location>
</feature>
<organism evidence="3 4">
    <name type="scientific">Acorus calamus</name>
    <name type="common">Sweet flag</name>
    <dbReference type="NCBI Taxonomy" id="4465"/>
    <lineage>
        <taxon>Eukaryota</taxon>
        <taxon>Viridiplantae</taxon>
        <taxon>Streptophyta</taxon>
        <taxon>Embryophyta</taxon>
        <taxon>Tracheophyta</taxon>
        <taxon>Spermatophyta</taxon>
        <taxon>Magnoliopsida</taxon>
        <taxon>Liliopsida</taxon>
        <taxon>Acoraceae</taxon>
        <taxon>Acorus</taxon>
    </lineage>
</organism>
<sequence>MHRLVRSLAHAQAIDNTPTTETIKAPHPPYSSVTPLTFSQAVQRQRLIHYTLPVPTADNGRRTIRLHPEAHLASLEAQSLSLVGKFAGKRPSVEFIERNIARYWKTSSPVIVGLGLHGCLRFEFKNMEDLARIFQSAPWSFAGNVLRLKKWDQTFDPAVAFPELVPVWLRLHRLTYDLFSPDLLLSIGNGIGRPLRIDEYSLSRKRLSYARVCVEINPRDPPIYELDVITTGGIQTVEIEYENLPVPCSVCNSAGHPTVACPRKPLKDTPSTSKMDTGKSPLVLNKSYTPQWQEVPRPKAQIPKGSTQAPNQTGGGQVCNTIGSPFRNNSTPQLGNNHGPLSLNVAESPSLYGPHSPTGNPSKAPSEAQATNGLTQAHSPDPLGKHKTPTLAHPQVPQGGQEDRSKNQAQAPPTITPSPNQGPTLLPSLGTHSQIASITTKAHTPSSLPIIPSPSHSQTEYPQTQPLSDTDFSEAILHIIHPILDNPKAFLPSSSDPNISLEEWVDPSTSSDTIGQNTPLRTLINLATLATTLSDKPVQPTPSPINPLPSPHHLHTSPHLHCITSKYAPLSSESDNSFGAAPLDSGHGSPTPLAPDTAPFDAQVTTSDSSSSASPQASTGTTNGASLDDPPFQPTPHTRTGKQSRAIALDGVKTRSRAGPRK</sequence>
<dbReference type="EMBL" id="JAUJYO010000001">
    <property type="protein sequence ID" value="KAK1325155.1"/>
    <property type="molecule type" value="Genomic_DNA"/>
</dbReference>
<dbReference type="InterPro" id="IPR040256">
    <property type="entry name" value="At4g02000-like"/>
</dbReference>
<name>A0AAV9FJY9_ACOCL</name>
<dbReference type="InterPro" id="IPR025558">
    <property type="entry name" value="DUF4283"/>
</dbReference>
<feature type="compositionally biased region" description="Polar residues" evidence="1">
    <location>
        <begin position="407"/>
        <end position="423"/>
    </location>
</feature>
<accession>A0AAV9FJY9</accession>
<evidence type="ECO:0000259" key="2">
    <source>
        <dbReference type="Pfam" id="PF14111"/>
    </source>
</evidence>
<feature type="compositionally biased region" description="Polar residues" evidence="1">
    <location>
        <begin position="456"/>
        <end position="467"/>
    </location>
</feature>
<feature type="compositionally biased region" description="Pro residues" evidence="1">
    <location>
        <begin position="539"/>
        <end position="550"/>
    </location>
</feature>
<feature type="compositionally biased region" description="Polar residues" evidence="1">
    <location>
        <begin position="357"/>
        <end position="378"/>
    </location>
</feature>
<dbReference type="PANTHER" id="PTHR31286:SF99">
    <property type="entry name" value="DUF4283 DOMAIN-CONTAINING PROTEIN"/>
    <property type="match status" value="1"/>
</dbReference>
<evidence type="ECO:0000256" key="1">
    <source>
        <dbReference type="SAM" id="MobiDB-lite"/>
    </source>
</evidence>
<feature type="region of interest" description="Disordered" evidence="1">
    <location>
        <begin position="262"/>
        <end position="467"/>
    </location>
</feature>
<keyword evidence="4" id="KW-1185">Reference proteome</keyword>